<reference evidence="8 9" key="1">
    <citation type="submission" date="2015-01" db="EMBL/GenBank/DDBJ databases">
        <title>Comparative genomics of the lactic acid bacteria isolated from the honey bee gut.</title>
        <authorList>
            <person name="Ellegaard K.M."/>
            <person name="Tamarit D."/>
            <person name="Javelind E."/>
            <person name="Olofsson T."/>
            <person name="Andersson S.G."/>
            <person name="Vasquez A."/>
        </authorList>
    </citation>
    <scope>NUCLEOTIDE SEQUENCE [LARGE SCALE GENOMIC DNA]</scope>
    <source>
        <strain evidence="8 9">Bin4</strain>
    </source>
</reference>
<dbReference type="HOGENOM" id="CLU_087936_1_0_9"/>
<name>A0A0F4LVI5_9LACO</name>
<keyword evidence="5 6" id="KW-0234">DNA repair</keyword>
<keyword evidence="3 6" id="KW-0238">DNA-binding</keyword>
<keyword evidence="1 6" id="KW-0963">Cytoplasm</keyword>
<keyword evidence="8" id="KW-0547">Nucleotide-binding</keyword>
<dbReference type="Gene3D" id="2.40.50.140">
    <property type="entry name" value="Nucleic acid-binding proteins"/>
    <property type="match status" value="1"/>
</dbReference>
<evidence type="ECO:0000256" key="3">
    <source>
        <dbReference type="ARBA" id="ARBA00023125"/>
    </source>
</evidence>
<keyword evidence="9" id="KW-1185">Reference proteome</keyword>
<dbReference type="Pfam" id="PF07499">
    <property type="entry name" value="RuvA_C"/>
    <property type="match status" value="1"/>
</dbReference>
<keyword evidence="8" id="KW-0347">Helicase</keyword>
<dbReference type="PATRIC" id="fig|1218492.5.peg.531"/>
<dbReference type="GO" id="GO:0000400">
    <property type="term" value="F:four-way junction DNA binding"/>
    <property type="evidence" value="ECO:0007669"/>
    <property type="project" value="UniProtKB-UniRule"/>
</dbReference>
<keyword evidence="2 6" id="KW-0227">DNA damage</keyword>
<dbReference type="Pfam" id="PF01330">
    <property type="entry name" value="RuvA_N"/>
    <property type="match status" value="1"/>
</dbReference>
<evidence type="ECO:0000256" key="1">
    <source>
        <dbReference type="ARBA" id="ARBA00022490"/>
    </source>
</evidence>
<dbReference type="GO" id="GO:0005737">
    <property type="term" value="C:cytoplasm"/>
    <property type="evidence" value="ECO:0007669"/>
    <property type="project" value="UniProtKB-SubCell"/>
</dbReference>
<comment type="subunit">
    <text evidence="6">Homotetramer. Forms an RuvA(8)-RuvB(12)-Holliday junction (HJ) complex. HJ DNA is sandwiched between 2 RuvA tetramers; dsDNA enters through RuvA and exits via RuvB. An RuvB hexamer assembles on each DNA strand where it exits the tetramer. Each RuvB hexamer is contacted by two RuvA subunits (via domain III) on 2 adjacent RuvB subunits; this complex drives branch migration. In the full resolvosome a probable DNA-RuvA(4)-RuvB(12)-RuvC(2) complex forms which resolves the HJ.</text>
</comment>
<dbReference type="GO" id="GO:0048476">
    <property type="term" value="C:Holliday junction resolvase complex"/>
    <property type="evidence" value="ECO:0007669"/>
    <property type="project" value="UniProtKB-UniRule"/>
</dbReference>
<dbReference type="InterPro" id="IPR003583">
    <property type="entry name" value="Hlx-hairpin-Hlx_DNA-bd_motif"/>
</dbReference>
<evidence type="ECO:0000313" key="8">
    <source>
        <dbReference type="EMBL" id="KJY62620.1"/>
    </source>
</evidence>
<dbReference type="GO" id="GO:0009379">
    <property type="term" value="C:Holliday junction helicase complex"/>
    <property type="evidence" value="ECO:0007669"/>
    <property type="project" value="InterPro"/>
</dbReference>
<comment type="function">
    <text evidence="6">The RuvA-RuvB-RuvC complex processes Holliday junction (HJ) DNA during genetic recombination and DNA repair, while the RuvA-RuvB complex plays an important role in the rescue of blocked DNA replication forks via replication fork reversal (RFR). RuvA specifically binds to HJ cruciform DNA, conferring on it an open structure. The RuvB hexamer acts as an ATP-dependent pump, pulling dsDNA into and through the RuvAB complex. HJ branch migration allows RuvC to scan DNA until it finds its consensus sequence, where it cleaves and resolves the cruciform DNA.</text>
</comment>
<comment type="similarity">
    <text evidence="6">Belongs to the RuvA family.</text>
</comment>
<dbReference type="Pfam" id="PF14520">
    <property type="entry name" value="HHH_5"/>
    <property type="match status" value="1"/>
</dbReference>
<dbReference type="RefSeq" id="WP_046315770.1">
    <property type="nucleotide sequence ID" value="NZ_JAMBKR010000002.1"/>
</dbReference>
<comment type="subcellular location">
    <subcellularLocation>
        <location evidence="6">Cytoplasm</location>
    </subcellularLocation>
</comment>
<dbReference type="InterPro" id="IPR012340">
    <property type="entry name" value="NA-bd_OB-fold"/>
</dbReference>
<comment type="caution">
    <text evidence="8">The sequence shown here is derived from an EMBL/GenBank/DDBJ whole genome shotgun (WGS) entry which is preliminary data.</text>
</comment>
<dbReference type="EMBL" id="JXJQ01000005">
    <property type="protein sequence ID" value="KJY62620.1"/>
    <property type="molecule type" value="Genomic_DNA"/>
</dbReference>
<accession>A0A0F4LVI5</accession>
<feature type="domain" description="Helix-hairpin-helix DNA-binding motif class 1" evidence="7">
    <location>
        <begin position="105"/>
        <end position="124"/>
    </location>
</feature>
<gene>
    <name evidence="6 8" type="primary">ruvA</name>
    <name evidence="8" type="ORF">JG30_04090</name>
</gene>
<dbReference type="Proteomes" id="UP000033558">
    <property type="component" value="Unassembled WGS sequence"/>
</dbReference>
<comment type="caution">
    <text evidence="6">Lacks conserved residue(s) required for the propagation of feature annotation.</text>
</comment>
<evidence type="ECO:0000256" key="2">
    <source>
        <dbReference type="ARBA" id="ARBA00022763"/>
    </source>
</evidence>
<dbReference type="GO" id="GO:0006310">
    <property type="term" value="P:DNA recombination"/>
    <property type="evidence" value="ECO:0007669"/>
    <property type="project" value="UniProtKB-UniRule"/>
</dbReference>
<dbReference type="InterPro" id="IPR013849">
    <property type="entry name" value="DNA_helicase_Holl-junc_RuvA_I"/>
</dbReference>
<dbReference type="NCBIfam" id="TIGR00084">
    <property type="entry name" value="ruvA"/>
    <property type="match status" value="1"/>
</dbReference>
<dbReference type="CDD" id="cd14332">
    <property type="entry name" value="UBA_RuvA_C"/>
    <property type="match status" value="1"/>
</dbReference>
<evidence type="ECO:0000256" key="5">
    <source>
        <dbReference type="ARBA" id="ARBA00023204"/>
    </source>
</evidence>
<organism evidence="8 9">
    <name type="scientific">Bombilactobacillus mellifer</name>
    <dbReference type="NCBI Taxonomy" id="1218492"/>
    <lineage>
        <taxon>Bacteria</taxon>
        <taxon>Bacillati</taxon>
        <taxon>Bacillota</taxon>
        <taxon>Bacilli</taxon>
        <taxon>Lactobacillales</taxon>
        <taxon>Lactobacillaceae</taxon>
        <taxon>Bombilactobacillus</taxon>
    </lineage>
</organism>
<dbReference type="Gene3D" id="1.10.150.20">
    <property type="entry name" value="5' to 3' exonuclease, C-terminal subdomain"/>
    <property type="match status" value="1"/>
</dbReference>
<evidence type="ECO:0000256" key="6">
    <source>
        <dbReference type="HAMAP-Rule" id="MF_00031"/>
    </source>
</evidence>
<dbReference type="STRING" id="1218492.JG30_04090"/>
<dbReference type="HAMAP" id="MF_00031">
    <property type="entry name" value="DNA_HJ_migration_RuvA"/>
    <property type="match status" value="1"/>
</dbReference>
<dbReference type="GO" id="GO:0009378">
    <property type="term" value="F:four-way junction helicase activity"/>
    <property type="evidence" value="ECO:0007669"/>
    <property type="project" value="InterPro"/>
</dbReference>
<dbReference type="SMART" id="SM00278">
    <property type="entry name" value="HhH1"/>
    <property type="match status" value="2"/>
</dbReference>
<keyword evidence="8" id="KW-0378">Hydrolase</keyword>
<feature type="region of interest" description="Domain III" evidence="6">
    <location>
        <begin position="146"/>
        <end position="199"/>
    </location>
</feature>
<dbReference type="AlphaFoldDB" id="A0A0F4LVI5"/>
<dbReference type="InterPro" id="IPR010994">
    <property type="entry name" value="RuvA_2-like"/>
</dbReference>
<dbReference type="InterPro" id="IPR000085">
    <property type="entry name" value="RuvA"/>
</dbReference>
<dbReference type="InterPro" id="IPR011114">
    <property type="entry name" value="RuvA_C"/>
</dbReference>
<evidence type="ECO:0000313" key="9">
    <source>
        <dbReference type="Proteomes" id="UP000033558"/>
    </source>
</evidence>
<dbReference type="GO" id="GO:0005524">
    <property type="term" value="F:ATP binding"/>
    <property type="evidence" value="ECO:0007669"/>
    <property type="project" value="InterPro"/>
</dbReference>
<keyword evidence="8" id="KW-0067">ATP-binding</keyword>
<keyword evidence="4 6" id="KW-0233">DNA recombination</keyword>
<sequence>MFEYLTGKITYLCPQYLVLEVQQVGYRLLVANPYRYQLNQTQTLYVEQIIRDNDQTLYGFYDLQEKELFQQLTSVAGIGPKSALAILADDDHTGLINAIVTNDVQFLTQFPGVGKKTAQQIILDLKDKIHRTDQQRVVTNLFAAPVAKNGTDPILADGLAALKALGYTDSAIKKIAPQLAQMELTDAGSYVKAGLKLLQ</sequence>
<protein>
    <recommendedName>
        <fullName evidence="6">Holliday junction branch migration complex subunit RuvA</fullName>
    </recommendedName>
</protein>
<proteinExistence type="inferred from homology"/>
<dbReference type="GO" id="GO:0006281">
    <property type="term" value="P:DNA repair"/>
    <property type="evidence" value="ECO:0007669"/>
    <property type="project" value="UniProtKB-UniRule"/>
</dbReference>
<feature type="domain" description="Helix-hairpin-helix DNA-binding motif class 1" evidence="7">
    <location>
        <begin position="70"/>
        <end position="89"/>
    </location>
</feature>
<evidence type="ECO:0000259" key="7">
    <source>
        <dbReference type="SMART" id="SM00278"/>
    </source>
</evidence>
<dbReference type="OrthoDB" id="5293449at2"/>
<dbReference type="SUPFAM" id="SSF47781">
    <property type="entry name" value="RuvA domain 2-like"/>
    <property type="match status" value="1"/>
</dbReference>
<dbReference type="SUPFAM" id="SSF50249">
    <property type="entry name" value="Nucleic acid-binding proteins"/>
    <property type="match status" value="1"/>
</dbReference>
<comment type="domain">
    <text evidence="6">Has three domains with a flexible linker between the domains II and III and assumes an 'L' shape. Domain III is highly mobile and contacts RuvB.</text>
</comment>
<evidence type="ECO:0000256" key="4">
    <source>
        <dbReference type="ARBA" id="ARBA00023172"/>
    </source>
</evidence>